<reference evidence="14" key="1">
    <citation type="submission" date="2022-11" db="EMBL/GenBank/DDBJ databases">
        <title>Centuries of genome instability and evolution in soft-shell clam transmissible cancer (bioRxiv).</title>
        <authorList>
            <person name="Hart S.F.M."/>
            <person name="Yonemitsu M.A."/>
            <person name="Giersch R.M."/>
            <person name="Beal B.F."/>
            <person name="Arriagada G."/>
            <person name="Davis B.W."/>
            <person name="Ostrander E.A."/>
            <person name="Goff S.P."/>
            <person name="Metzger M.J."/>
        </authorList>
    </citation>
    <scope>NUCLEOTIDE SEQUENCE</scope>
    <source>
        <strain evidence="14">MELC-2E11</strain>
        <tissue evidence="14">Siphon/mantle</tissue>
    </source>
</reference>
<accession>A0ABY7DGK3</accession>
<evidence type="ECO:0000256" key="5">
    <source>
        <dbReference type="ARBA" id="ARBA00022692"/>
    </source>
</evidence>
<keyword evidence="7 13" id="KW-0472">Membrane</keyword>
<evidence type="ECO:0000256" key="10">
    <source>
        <dbReference type="ARBA" id="ARBA00035449"/>
    </source>
</evidence>
<feature type="transmembrane region" description="Helical" evidence="13">
    <location>
        <begin position="75"/>
        <end position="95"/>
    </location>
</feature>
<proteinExistence type="inferred from homology"/>
<dbReference type="Proteomes" id="UP001164746">
    <property type="component" value="Chromosome 2"/>
</dbReference>
<evidence type="ECO:0000256" key="4">
    <source>
        <dbReference type="ARBA" id="ARBA00022490"/>
    </source>
</evidence>
<evidence type="ECO:0000313" key="15">
    <source>
        <dbReference type="Proteomes" id="UP001164746"/>
    </source>
</evidence>
<evidence type="ECO:0000256" key="11">
    <source>
        <dbReference type="ARBA" id="ARBA00046593"/>
    </source>
</evidence>
<protein>
    <recommendedName>
        <fullName evidence="9">Membrane protein BRI3</fullName>
    </recommendedName>
    <alternativeName>
        <fullName evidence="10">Brain protein I3</fullName>
    </alternativeName>
</protein>
<evidence type="ECO:0000256" key="13">
    <source>
        <dbReference type="SAM" id="Phobius"/>
    </source>
</evidence>
<dbReference type="EMBL" id="CP111013">
    <property type="protein sequence ID" value="WAQ96408.1"/>
    <property type="molecule type" value="Genomic_DNA"/>
</dbReference>
<evidence type="ECO:0000256" key="8">
    <source>
        <dbReference type="ARBA" id="ARBA00023228"/>
    </source>
</evidence>
<name>A0ABY7DGK3_MYAAR</name>
<dbReference type="InterPro" id="IPR019317">
    <property type="entry name" value="BRI3"/>
</dbReference>
<sequence length="107" mass="11360">MSNTPQYDVKHHGTPQQGYPPPQQGYPPPQQGYAPTQQGYAQQTTTVIATGPQLAVNPGGCPACGVGTISDRFTIIGIIIAILFFPLGIICCLMMTERRCGSCGATY</sequence>
<comment type="subunit">
    <text evidence="11">Interacts with BRI3BP. Interacts with MGAT1 and IFITM3.</text>
</comment>
<comment type="similarity">
    <text evidence="3">Belongs to the BRI3 family.</text>
</comment>
<gene>
    <name evidence="14" type="ORF">MAR_029098</name>
</gene>
<evidence type="ECO:0000256" key="1">
    <source>
        <dbReference type="ARBA" id="ARBA00004155"/>
    </source>
</evidence>
<dbReference type="PANTHER" id="PTHR13551">
    <property type="entry name" value="BRAIN PROTEIN I3"/>
    <property type="match status" value="1"/>
</dbReference>
<evidence type="ECO:0000256" key="12">
    <source>
        <dbReference type="SAM" id="MobiDB-lite"/>
    </source>
</evidence>
<evidence type="ECO:0000256" key="3">
    <source>
        <dbReference type="ARBA" id="ARBA00008090"/>
    </source>
</evidence>
<evidence type="ECO:0000313" key="14">
    <source>
        <dbReference type="EMBL" id="WAQ96408.1"/>
    </source>
</evidence>
<evidence type="ECO:0000256" key="9">
    <source>
        <dbReference type="ARBA" id="ARBA00035284"/>
    </source>
</evidence>
<feature type="compositionally biased region" description="Pro residues" evidence="12">
    <location>
        <begin position="18"/>
        <end position="30"/>
    </location>
</feature>
<keyword evidence="15" id="KW-1185">Reference proteome</keyword>
<organism evidence="14 15">
    <name type="scientific">Mya arenaria</name>
    <name type="common">Soft-shell clam</name>
    <dbReference type="NCBI Taxonomy" id="6604"/>
    <lineage>
        <taxon>Eukaryota</taxon>
        <taxon>Metazoa</taxon>
        <taxon>Spiralia</taxon>
        <taxon>Lophotrochozoa</taxon>
        <taxon>Mollusca</taxon>
        <taxon>Bivalvia</taxon>
        <taxon>Autobranchia</taxon>
        <taxon>Heteroconchia</taxon>
        <taxon>Euheterodonta</taxon>
        <taxon>Imparidentia</taxon>
        <taxon>Neoheterodontei</taxon>
        <taxon>Myida</taxon>
        <taxon>Myoidea</taxon>
        <taxon>Myidae</taxon>
        <taxon>Mya</taxon>
    </lineage>
</organism>
<keyword evidence="5 13" id="KW-0812">Transmembrane</keyword>
<dbReference type="Pfam" id="PF10164">
    <property type="entry name" value="BRI3"/>
    <property type="match status" value="1"/>
</dbReference>
<keyword evidence="4" id="KW-0963">Cytoplasm</keyword>
<dbReference type="PANTHER" id="PTHR13551:SF1">
    <property type="entry name" value="MEMBRANE PROTEIN BRI3"/>
    <property type="match status" value="1"/>
</dbReference>
<feature type="region of interest" description="Disordered" evidence="12">
    <location>
        <begin position="1"/>
        <end position="38"/>
    </location>
</feature>
<evidence type="ECO:0000256" key="2">
    <source>
        <dbReference type="ARBA" id="ARBA00004556"/>
    </source>
</evidence>
<evidence type="ECO:0000256" key="6">
    <source>
        <dbReference type="ARBA" id="ARBA00022989"/>
    </source>
</evidence>
<evidence type="ECO:0000256" key="7">
    <source>
        <dbReference type="ARBA" id="ARBA00023136"/>
    </source>
</evidence>
<keyword evidence="6 13" id="KW-1133">Transmembrane helix</keyword>
<keyword evidence="8" id="KW-0458">Lysosome</keyword>
<comment type="subcellular location">
    <subcellularLocation>
        <location evidence="2">Cytoplasm</location>
        <location evidence="2">Perinuclear region</location>
    </subcellularLocation>
    <subcellularLocation>
        <location evidence="1">Lysosome membrane</location>
        <topology evidence="1">Multi-pass membrane protein</topology>
    </subcellularLocation>
</comment>